<dbReference type="HOGENOM" id="CLU_1015197_0_0_0"/>
<feature type="transmembrane region" description="Helical" evidence="1">
    <location>
        <begin position="80"/>
        <end position="102"/>
    </location>
</feature>
<dbReference type="AlphaFoldDB" id="E1IDS7"/>
<organism evidence="2 3">
    <name type="scientific">Oscillochloris trichoides DG-6</name>
    <dbReference type="NCBI Taxonomy" id="765420"/>
    <lineage>
        <taxon>Bacteria</taxon>
        <taxon>Bacillati</taxon>
        <taxon>Chloroflexota</taxon>
        <taxon>Chloroflexia</taxon>
        <taxon>Chloroflexales</taxon>
        <taxon>Chloroflexineae</taxon>
        <taxon>Oscillochloridaceae</taxon>
        <taxon>Oscillochloris</taxon>
    </lineage>
</organism>
<feature type="transmembrane region" description="Helical" evidence="1">
    <location>
        <begin position="6"/>
        <end position="25"/>
    </location>
</feature>
<comment type="caution">
    <text evidence="2">The sequence shown here is derived from an EMBL/GenBank/DDBJ whole genome shotgun (WGS) entry which is preliminary data.</text>
</comment>
<sequence length="272" mass="30215">METFLNIFAPIALVIFFGGLALRMGRWAKALIVHRSARGRNATFPVNMADLGLFKGAQDVLAGPVQHFHKPANRVWSRGYMLYHIAIITEVTGYSLSALILFSRMLMGQPVPDIGRHVEQSFNYNPSNLLAIVFGNGETLASQFLFGSFAPIFVSVTWVAVGFAVVGNLHLVYTLLTRRNAAVLADIDAAAKGVRIKGRITWDRLAVRLLIFSIIWTELFARLELINGIVFVHAALGLALFTLFPFTYLFHMVMNVVALYYGAKRRSIRAVA</sequence>
<keyword evidence="3" id="KW-1185">Reference proteome</keyword>
<dbReference type="Proteomes" id="UP000054010">
    <property type="component" value="Unassembled WGS sequence"/>
</dbReference>
<evidence type="ECO:0000313" key="2">
    <source>
        <dbReference type="EMBL" id="EFO80648.1"/>
    </source>
</evidence>
<gene>
    <name evidence="2" type="ORF">OSCT_1478</name>
</gene>
<dbReference type="OrthoDB" id="149365at2"/>
<keyword evidence="1" id="KW-0812">Transmembrane</keyword>
<feature type="transmembrane region" description="Helical" evidence="1">
    <location>
        <begin position="144"/>
        <end position="169"/>
    </location>
</feature>
<keyword evidence="1" id="KW-0472">Membrane</keyword>
<keyword evidence="1" id="KW-1133">Transmembrane helix</keyword>
<proteinExistence type="predicted"/>
<evidence type="ECO:0000256" key="1">
    <source>
        <dbReference type="SAM" id="Phobius"/>
    </source>
</evidence>
<reference evidence="2 3" key="1">
    <citation type="journal article" date="2011" name="J. Bacteriol.">
        <title>Draft genome sequence of the anoxygenic filamentous phototrophic bacterium Oscillochloris trichoides subsp. DG-6.</title>
        <authorList>
            <person name="Kuznetsov B.B."/>
            <person name="Ivanovsky R.N."/>
            <person name="Keppen O.I."/>
            <person name="Sukhacheva M.V."/>
            <person name="Bumazhkin B.K."/>
            <person name="Patutina E.O."/>
            <person name="Beletsky A.V."/>
            <person name="Mardanov A.V."/>
            <person name="Baslerov R.V."/>
            <person name="Panteleeva A.N."/>
            <person name="Kolganova T.V."/>
            <person name="Ravin N.V."/>
            <person name="Skryabin K.G."/>
        </authorList>
    </citation>
    <scope>NUCLEOTIDE SEQUENCE [LARGE SCALE GENOMIC DNA]</scope>
    <source>
        <strain evidence="2 3">DG-6</strain>
    </source>
</reference>
<feature type="transmembrane region" description="Helical" evidence="1">
    <location>
        <begin position="205"/>
        <end position="223"/>
    </location>
</feature>
<name>E1IDS7_9CHLR</name>
<dbReference type="EMBL" id="ADVR01000044">
    <property type="protein sequence ID" value="EFO80648.1"/>
    <property type="molecule type" value="Genomic_DNA"/>
</dbReference>
<evidence type="ECO:0000313" key="3">
    <source>
        <dbReference type="Proteomes" id="UP000054010"/>
    </source>
</evidence>
<dbReference type="eggNOG" id="ENOG5031B5R">
    <property type="taxonomic scope" value="Bacteria"/>
</dbReference>
<accession>E1IDS7</accession>
<protein>
    <submittedName>
        <fullName evidence="2">Uncharacterized protein</fullName>
    </submittedName>
</protein>
<feature type="transmembrane region" description="Helical" evidence="1">
    <location>
        <begin position="229"/>
        <end position="262"/>
    </location>
</feature>